<gene>
    <name evidence="1" type="ORF">NQU55_27940</name>
</gene>
<dbReference type="Proteomes" id="UP001142374">
    <property type="component" value="Unassembled WGS sequence"/>
</dbReference>
<dbReference type="RefSeq" id="WP_168097014.1">
    <property type="nucleotide sequence ID" value="NZ_JANIID010000031.1"/>
</dbReference>
<accession>A0A9X2LMA5</accession>
<dbReference type="AlphaFoldDB" id="A0A9X2LMA5"/>
<name>A0A9X2LMA5_9ACTN</name>
<keyword evidence="2" id="KW-1185">Reference proteome</keyword>
<protein>
    <submittedName>
        <fullName evidence="1">Uncharacterized protein</fullName>
    </submittedName>
</protein>
<proteinExistence type="predicted"/>
<evidence type="ECO:0000313" key="1">
    <source>
        <dbReference type="EMBL" id="MCQ8773559.1"/>
    </source>
</evidence>
<dbReference type="EMBL" id="JANIID010000031">
    <property type="protein sequence ID" value="MCQ8773559.1"/>
    <property type="molecule type" value="Genomic_DNA"/>
</dbReference>
<evidence type="ECO:0000313" key="2">
    <source>
        <dbReference type="Proteomes" id="UP001142374"/>
    </source>
</evidence>
<sequence length="229" mass="23434">MAFIITQGSPNPLVLPPGGHASFTIEVKVDAGSVGAGETIRVKLPAGLFFPPTGQIRYISGGSVEVLPVESLEDGGRLVRFKAKAIGIQPQGFYSINVQALPNAAEGDRIQPDGLTIGATTTAPLSFRVGPPQPVEHKVYGTVDANGNVLSGDGFTVGPGLTGAYKIIFAKLFASRPTVLATLLKGGERGAVSVESVNTGLFVVQTTTNGAPAPLGFSFIAIGLAAPNP</sequence>
<comment type="caution">
    <text evidence="1">The sequence shown here is derived from an EMBL/GenBank/DDBJ whole genome shotgun (WGS) entry which is preliminary data.</text>
</comment>
<organism evidence="1 2">
    <name type="scientific">Streptomyces telluris</name>
    <dbReference type="NCBI Taxonomy" id="2720021"/>
    <lineage>
        <taxon>Bacteria</taxon>
        <taxon>Bacillati</taxon>
        <taxon>Actinomycetota</taxon>
        <taxon>Actinomycetes</taxon>
        <taxon>Kitasatosporales</taxon>
        <taxon>Streptomycetaceae</taxon>
        <taxon>Streptomyces</taxon>
    </lineage>
</organism>
<reference evidence="1" key="1">
    <citation type="submission" date="2022-06" db="EMBL/GenBank/DDBJ databases">
        <title>WGS of actinobacteria.</title>
        <authorList>
            <person name="Thawai C."/>
        </authorList>
    </citation>
    <scope>NUCLEOTIDE SEQUENCE</scope>
    <source>
        <strain evidence="1">AA8</strain>
    </source>
</reference>